<feature type="non-terminal residue" evidence="2">
    <location>
        <position position="122"/>
    </location>
</feature>
<evidence type="ECO:0000256" key="1">
    <source>
        <dbReference type="SAM" id="MobiDB-lite"/>
    </source>
</evidence>
<feature type="region of interest" description="Disordered" evidence="1">
    <location>
        <begin position="1"/>
        <end position="61"/>
    </location>
</feature>
<proteinExistence type="predicted"/>
<dbReference type="Proteomes" id="UP000192247">
    <property type="component" value="Unassembled WGS sequence"/>
</dbReference>
<evidence type="ECO:0000313" key="2">
    <source>
        <dbReference type="EMBL" id="OQR77213.1"/>
    </source>
</evidence>
<evidence type="ECO:0008006" key="4">
    <source>
        <dbReference type="Google" id="ProtNLM"/>
    </source>
</evidence>
<evidence type="ECO:0000313" key="3">
    <source>
        <dbReference type="Proteomes" id="UP000192247"/>
    </source>
</evidence>
<sequence length="122" mass="12993">MSHQQPPRAPPAPLSGSPGPPPLSDNSPSKQQSQPTTSKQQSSALTGSGSITSSSSSFRCPPGWTRFVSGQGHIIYRTALGHEIHNAKQLRDFLLSDVTCKCGLPCPLVIDKWFDFSSSSAN</sequence>
<keyword evidence="3" id="KW-1185">Reference proteome</keyword>
<reference evidence="2 3" key="1">
    <citation type="journal article" date="2017" name="Gigascience">
        <title>Draft genome of the honey bee ectoparasitic mite, Tropilaelaps mercedesae, is shaped by the parasitic life history.</title>
        <authorList>
            <person name="Dong X."/>
            <person name="Armstrong S.D."/>
            <person name="Xia D."/>
            <person name="Makepeace B.L."/>
            <person name="Darby A.C."/>
            <person name="Kadowaki T."/>
        </authorList>
    </citation>
    <scope>NUCLEOTIDE SEQUENCE [LARGE SCALE GENOMIC DNA]</scope>
    <source>
        <strain evidence="2">Wuxi-XJTLU</strain>
    </source>
</reference>
<comment type="caution">
    <text evidence="2">The sequence shown here is derived from an EMBL/GenBank/DDBJ whole genome shotgun (WGS) entry which is preliminary data.</text>
</comment>
<protein>
    <recommendedName>
        <fullName evidence="4">MBD domain-containing protein</fullName>
    </recommendedName>
</protein>
<dbReference type="InParanoid" id="A0A1V9XUV6"/>
<gene>
    <name evidence="2" type="ORF">BIW11_07257</name>
</gene>
<dbReference type="EMBL" id="MNPL01003828">
    <property type="protein sequence ID" value="OQR77213.1"/>
    <property type="molecule type" value="Genomic_DNA"/>
</dbReference>
<dbReference type="STRING" id="418985.A0A1V9XUV6"/>
<name>A0A1V9XUV6_9ACAR</name>
<accession>A0A1V9XUV6</accession>
<feature type="compositionally biased region" description="Pro residues" evidence="1">
    <location>
        <begin position="7"/>
        <end position="23"/>
    </location>
</feature>
<dbReference type="OrthoDB" id="641149at2759"/>
<dbReference type="AlphaFoldDB" id="A0A1V9XUV6"/>
<organism evidence="2 3">
    <name type="scientific">Tropilaelaps mercedesae</name>
    <dbReference type="NCBI Taxonomy" id="418985"/>
    <lineage>
        <taxon>Eukaryota</taxon>
        <taxon>Metazoa</taxon>
        <taxon>Ecdysozoa</taxon>
        <taxon>Arthropoda</taxon>
        <taxon>Chelicerata</taxon>
        <taxon>Arachnida</taxon>
        <taxon>Acari</taxon>
        <taxon>Parasitiformes</taxon>
        <taxon>Mesostigmata</taxon>
        <taxon>Gamasina</taxon>
        <taxon>Dermanyssoidea</taxon>
        <taxon>Laelapidae</taxon>
        <taxon>Tropilaelaps</taxon>
    </lineage>
</organism>
<feature type="compositionally biased region" description="Low complexity" evidence="1">
    <location>
        <begin position="24"/>
        <end position="57"/>
    </location>
</feature>